<evidence type="ECO:0000256" key="1">
    <source>
        <dbReference type="ARBA" id="ARBA00004328"/>
    </source>
</evidence>
<dbReference type="Gene3D" id="2.10.70.10">
    <property type="entry name" value="Complement Module, domain 1"/>
    <property type="match status" value="13"/>
</dbReference>
<feature type="domain" description="Sushi" evidence="7">
    <location>
        <begin position="582"/>
        <end position="639"/>
    </location>
</feature>
<feature type="disulfide bond" evidence="5">
    <location>
        <begin position="584"/>
        <end position="627"/>
    </location>
</feature>
<evidence type="ECO:0000256" key="2">
    <source>
        <dbReference type="ARBA" id="ARBA00022659"/>
    </source>
</evidence>
<dbReference type="KEGG" id="ipu:108267476"/>
<evidence type="ECO:0000256" key="6">
    <source>
        <dbReference type="SAM" id="SignalP"/>
    </source>
</evidence>
<feature type="domain" description="Sushi" evidence="7">
    <location>
        <begin position="758"/>
        <end position="814"/>
    </location>
</feature>
<dbReference type="InterPro" id="IPR000436">
    <property type="entry name" value="Sushi_SCR_CCP_dom"/>
</dbReference>
<feature type="domain" description="Sushi" evidence="7">
    <location>
        <begin position="701"/>
        <end position="757"/>
    </location>
</feature>
<evidence type="ECO:0000313" key="8">
    <source>
        <dbReference type="Proteomes" id="UP000221080"/>
    </source>
</evidence>
<keyword evidence="8" id="KW-1185">Reference proteome</keyword>
<dbReference type="CDD" id="cd00033">
    <property type="entry name" value="CCP"/>
    <property type="match status" value="8"/>
</dbReference>
<organism evidence="8 9">
    <name type="scientific">Ictalurus punctatus</name>
    <name type="common">Channel catfish</name>
    <name type="synonym">Silurus punctatus</name>
    <dbReference type="NCBI Taxonomy" id="7998"/>
    <lineage>
        <taxon>Eukaryota</taxon>
        <taxon>Metazoa</taxon>
        <taxon>Chordata</taxon>
        <taxon>Craniata</taxon>
        <taxon>Vertebrata</taxon>
        <taxon>Euteleostomi</taxon>
        <taxon>Actinopterygii</taxon>
        <taxon>Neopterygii</taxon>
        <taxon>Teleostei</taxon>
        <taxon>Ostariophysi</taxon>
        <taxon>Siluriformes</taxon>
        <taxon>Ictaluridae</taxon>
        <taxon>Ictalurus</taxon>
    </lineage>
</organism>
<reference evidence="8" key="1">
    <citation type="journal article" date="2016" name="Nat. Commun.">
        <title>The channel catfish genome sequence provides insights into the evolution of scale formation in teleosts.</title>
        <authorList>
            <person name="Liu Z."/>
            <person name="Liu S."/>
            <person name="Yao J."/>
            <person name="Bao L."/>
            <person name="Zhang J."/>
            <person name="Li Y."/>
            <person name="Jiang C."/>
            <person name="Sun L."/>
            <person name="Wang R."/>
            <person name="Zhang Y."/>
            <person name="Zhou T."/>
            <person name="Zeng Q."/>
            <person name="Fu Q."/>
            <person name="Gao S."/>
            <person name="Li N."/>
            <person name="Koren S."/>
            <person name="Jiang Y."/>
            <person name="Zimin A."/>
            <person name="Xu P."/>
            <person name="Phillippy A.M."/>
            <person name="Geng X."/>
            <person name="Song L."/>
            <person name="Sun F."/>
            <person name="Li C."/>
            <person name="Wang X."/>
            <person name="Chen A."/>
            <person name="Jin Y."/>
            <person name="Yuan Z."/>
            <person name="Yang Y."/>
            <person name="Tan S."/>
            <person name="Peatman E."/>
            <person name="Lu J."/>
            <person name="Qin Z."/>
            <person name="Dunham R."/>
            <person name="Li Z."/>
            <person name="Sonstegard T."/>
            <person name="Feng J."/>
            <person name="Danzmann R.G."/>
            <person name="Schroeder S."/>
            <person name="Scheffler B."/>
            <person name="Duke M.V."/>
            <person name="Ballard L."/>
            <person name="Kucuktas H."/>
            <person name="Kaltenboeck L."/>
            <person name="Liu H."/>
            <person name="Armbruster J."/>
            <person name="Xie Y."/>
            <person name="Kirby M.L."/>
            <person name="Tian Y."/>
            <person name="Flanagan M.E."/>
            <person name="Mu W."/>
            <person name="Waldbieser G.C."/>
        </authorList>
    </citation>
    <scope>NUCLEOTIDE SEQUENCE [LARGE SCALE GENOMIC DNA]</scope>
    <source>
        <strain evidence="8">SDA103</strain>
    </source>
</reference>
<feature type="domain" description="Sushi" evidence="7">
    <location>
        <begin position="236"/>
        <end position="289"/>
    </location>
</feature>
<evidence type="ECO:0000256" key="4">
    <source>
        <dbReference type="ARBA" id="ARBA00023157"/>
    </source>
</evidence>
<feature type="domain" description="Sushi" evidence="7">
    <location>
        <begin position="642"/>
        <end position="699"/>
    </location>
</feature>
<dbReference type="PROSITE" id="PS50923">
    <property type="entry name" value="SUSHI"/>
    <property type="match status" value="12"/>
</dbReference>
<dbReference type="AlphaFoldDB" id="A0A2D0R8Z8"/>
<evidence type="ECO:0000256" key="5">
    <source>
        <dbReference type="PROSITE-ProRule" id="PRU00302"/>
    </source>
</evidence>
<dbReference type="RefSeq" id="XP_017327058.2">
    <property type="nucleotide sequence ID" value="XM_017471569.3"/>
</dbReference>
<dbReference type="SUPFAM" id="SSF57535">
    <property type="entry name" value="Complement control module/SCR domain"/>
    <property type="match status" value="13"/>
</dbReference>
<feature type="disulfide bond" evidence="5">
    <location>
        <begin position="644"/>
        <end position="687"/>
    </location>
</feature>
<dbReference type="SMART" id="SM00032">
    <property type="entry name" value="CCP"/>
    <property type="match status" value="13"/>
</dbReference>
<dbReference type="InterPro" id="IPR051503">
    <property type="entry name" value="ComplSys_Reg/VirEntry_Med"/>
</dbReference>
<keyword evidence="3 6" id="KW-0732">Signal</keyword>
<accession>A0A2D0R8Z8</accession>
<dbReference type="Proteomes" id="UP000221080">
    <property type="component" value="Chromosome 7"/>
</dbReference>
<feature type="domain" description="Sushi" evidence="7">
    <location>
        <begin position="140"/>
        <end position="198"/>
    </location>
</feature>
<proteinExistence type="predicted"/>
<sequence>MKMKIIILAFCVWSCRAVMENCPCPPLDNGFLVPHLEIYEHGINISYGCETGWKPALGTRWGEITCSNGTWSHSPRCIDSTSCFTPYASHAKPAHHPTAFYPHASLLPFVCDRGYEFDGTDSALCLNATWRLPVCKRKPHTCDSPAKVFNVTVMHPNQDVFENGDMLKYVCAELYMQAALEFMTCLYGIWSPAPDCDDILTVLGETAVFPHQVSEFSDDLSDAGSPVRSATPHTVRKCRTEPRLENGHIAQLKGGMRLSAECLPFYKLEGPAEIRCVMGKWTELPVCKPPCTLDRTRFDSDHPDEYLMEGEQKTFFCSGFKQKRNVRCVNGNAIYGECHSSGRLLNQIFISSYVILALILKNMFNTTTIPTPYQLTTEKMRTIIIILAFSIWSCPAVLEIVLNCRRPKLMNGFFVPHLDIYEHSVNISYGCDTGLKPALETWWGEITCKDGQWSHNPQCIDKTHCAPHVLNAHAEQPLKTSYAPNEEFNFKCEPNFEFESGNSKARCENGKWTLPKCKRKPEFCAPPPRVFNGMIIQPYQDAFKNGAQLNYVCADGYKIEGNDYNICENGQWTNSPTCVEKSPCSREPAVRNARPADELRRSYNHGDTVQFICNRGYTFEDTDSAQCEDGTWKLPKCIVEKSPCSSKPAVRNARPADELRRSYNHGDTVQFICNRGYTFEDTDSAQCEDGTWKLPECIDPTRCTAPRVANAQPSGTLESSYRSGDYVVFRCDRGYEFERRHPYATCADGTWRLPVCQKLCGTPSVPNARPTVGLSTSYSTGSYVVFNCNSGYEFVGEHYAKCVDGNWELPVCKSRDETVCSAPHVPNARPVVDLTLFYATGRTVRFVCDSGYEFEGTDTARCEGGIWRLPVCKGRGPHGGSLHPDPDAVLLPVRYCGTQPLIENGDVTELAGGNELKAQCKRLYKLTGPGTIRCVNAKWTEIPVCKPPCKLDRTKILHTHHPDEYLQEGETKRFYCSYRDQIDISCIHGTPVYGECKCILCFIETKAITAFLYLQIHLSLFSAVII</sequence>
<dbReference type="GO" id="GO:0005615">
    <property type="term" value="C:extracellular space"/>
    <property type="evidence" value="ECO:0007669"/>
    <property type="project" value="TreeGrafter"/>
</dbReference>
<comment type="subcellular location">
    <subcellularLocation>
        <location evidence="1">Virion</location>
    </subcellularLocation>
</comment>
<dbReference type="GO" id="GO:0001851">
    <property type="term" value="F:complement component C3b binding"/>
    <property type="evidence" value="ECO:0007669"/>
    <property type="project" value="TreeGrafter"/>
</dbReference>
<feature type="domain" description="Sushi" evidence="7">
    <location>
        <begin position="818"/>
        <end position="874"/>
    </location>
</feature>
<evidence type="ECO:0000313" key="9">
    <source>
        <dbReference type="RefSeq" id="XP_017327058.2"/>
    </source>
</evidence>
<comment type="caution">
    <text evidence="5">Lacks conserved residue(s) required for the propagation of feature annotation.</text>
</comment>
<feature type="domain" description="Sushi" evidence="7">
    <location>
        <begin position="457"/>
        <end position="519"/>
    </location>
</feature>
<feature type="domain" description="Sushi" evidence="7">
    <location>
        <begin position="20"/>
        <end position="79"/>
    </location>
</feature>
<dbReference type="STRING" id="7998.ENSIPUP00000017608"/>
<dbReference type="PANTHER" id="PTHR45785:SF2">
    <property type="entry name" value="COMPLEMENT FACTOR H-RELATED"/>
    <property type="match status" value="1"/>
</dbReference>
<feature type="domain" description="Sushi" evidence="7">
    <location>
        <begin position="522"/>
        <end position="580"/>
    </location>
</feature>
<dbReference type="InterPro" id="IPR035976">
    <property type="entry name" value="Sushi/SCR/CCP_sf"/>
</dbReference>
<feature type="signal peptide" evidence="6">
    <location>
        <begin position="1"/>
        <end position="17"/>
    </location>
</feature>
<feature type="domain" description="Sushi" evidence="7">
    <location>
        <begin position="894"/>
        <end position="947"/>
    </location>
</feature>
<evidence type="ECO:0000259" key="7">
    <source>
        <dbReference type="PROSITE" id="PS50923"/>
    </source>
</evidence>
<dbReference type="GeneID" id="108267476"/>
<feature type="disulfide bond" evidence="5">
    <location>
        <begin position="142"/>
        <end position="185"/>
    </location>
</feature>
<feature type="disulfide bond" evidence="5">
    <location>
        <begin position="703"/>
        <end position="746"/>
    </location>
</feature>
<feature type="chain" id="PRO_5039894619" evidence="6">
    <location>
        <begin position="18"/>
        <end position="1026"/>
    </location>
</feature>
<keyword evidence="2 5" id="KW-0768">Sushi</keyword>
<evidence type="ECO:0000256" key="3">
    <source>
        <dbReference type="ARBA" id="ARBA00022729"/>
    </source>
</evidence>
<name>A0A2D0R8Z8_ICTPU</name>
<feature type="disulfide bond" evidence="5">
    <location>
        <begin position="524"/>
        <end position="567"/>
    </location>
</feature>
<gene>
    <name evidence="9" type="primary">LOC108267476</name>
</gene>
<protein>
    <submittedName>
        <fullName evidence="9">Complement factor H</fullName>
    </submittedName>
</protein>
<dbReference type="Pfam" id="PF00084">
    <property type="entry name" value="Sushi"/>
    <property type="match status" value="7"/>
</dbReference>
<reference evidence="9" key="2">
    <citation type="submission" date="2025-08" db="UniProtKB">
        <authorList>
            <consortium name="RefSeq"/>
        </authorList>
    </citation>
    <scope>IDENTIFICATION</scope>
    <source>
        <tissue evidence="9">Blood</tissue>
    </source>
</reference>
<dbReference type="GO" id="GO:0006956">
    <property type="term" value="P:complement activation"/>
    <property type="evidence" value="ECO:0007669"/>
    <property type="project" value="TreeGrafter"/>
</dbReference>
<keyword evidence="4 5" id="KW-1015">Disulfide bond</keyword>
<feature type="domain" description="Sushi" evidence="7">
    <location>
        <begin position="81"/>
        <end position="137"/>
    </location>
</feature>
<dbReference type="OrthoDB" id="9984531at2759"/>
<dbReference type="PANTHER" id="PTHR45785">
    <property type="entry name" value="COMPLEMENT FACTOR H-RELATED"/>
    <property type="match status" value="1"/>
</dbReference>